<proteinExistence type="predicted"/>
<protein>
    <submittedName>
        <fullName evidence="2">Glycosyltransferase family 2 protein</fullName>
    </submittedName>
</protein>
<evidence type="ECO:0000313" key="2">
    <source>
        <dbReference type="EMBL" id="TXK18386.1"/>
    </source>
</evidence>
<dbReference type="RefSeq" id="WP_147924307.1">
    <property type="nucleotide sequence ID" value="NZ_VRTY01000202.1"/>
</dbReference>
<evidence type="ECO:0000259" key="1">
    <source>
        <dbReference type="Pfam" id="PF00535"/>
    </source>
</evidence>
<dbReference type="SUPFAM" id="SSF53448">
    <property type="entry name" value="Nucleotide-diphospho-sugar transferases"/>
    <property type="match status" value="1"/>
</dbReference>
<name>A0A5C8ICM6_9BACT</name>
<dbReference type="PANTHER" id="PTHR22916">
    <property type="entry name" value="GLYCOSYLTRANSFERASE"/>
    <property type="match status" value="1"/>
</dbReference>
<dbReference type="OrthoDB" id="761861at2"/>
<dbReference type="InterPro" id="IPR001173">
    <property type="entry name" value="Glyco_trans_2-like"/>
</dbReference>
<gene>
    <name evidence="2" type="ORF">FVR03_24015</name>
</gene>
<dbReference type="InterPro" id="IPR029044">
    <property type="entry name" value="Nucleotide-diphossugar_trans"/>
</dbReference>
<dbReference type="PANTHER" id="PTHR22916:SF3">
    <property type="entry name" value="UDP-GLCNAC:BETAGAL BETA-1,3-N-ACETYLGLUCOSAMINYLTRANSFERASE-LIKE PROTEIN 1"/>
    <property type="match status" value="1"/>
</dbReference>
<feature type="domain" description="Glycosyltransferase 2-like" evidence="1">
    <location>
        <begin position="6"/>
        <end position="169"/>
    </location>
</feature>
<keyword evidence="2" id="KW-0808">Transferase</keyword>
<reference evidence="2 3" key="1">
    <citation type="submission" date="2019-08" db="EMBL/GenBank/DDBJ databases">
        <authorList>
            <person name="Shi S."/>
        </authorList>
    </citation>
    <scope>NUCLEOTIDE SEQUENCE [LARGE SCALE GENOMIC DNA]</scope>
    <source>
        <strain evidence="2 3">GY10130</strain>
    </source>
</reference>
<sequence length="313" mass="34977">MISELSILIPVFNVDVRPLVKSLCQQCEQLPLTFEILLFDDGSGEAAKALNRSLSSISEVRYRELPVNIGRSAIRNLLATEARFSYLLLLDNDCMPASTNFIAAYVEQAQEFEVVIGGITYATASPAKPNRLHWQYGQRAAKPASTRQLHPYQDVYLSNALVKRSVYQQIRLCESLKQYGHEDTLFALELKARQIAVKHIESPALHLGLETSAVFLLKTDQAVGNLVQLYVKGANIRSLKIVKAYTTLRRYHLLPLFSVLMRLGKGLLLANLGSAKPSLLLFDLYRLHLFCTKLKQSGTKENVPEGAKTVTDT</sequence>
<accession>A0A5C8ICM6</accession>
<keyword evidence="3" id="KW-1185">Reference proteome</keyword>
<comment type="caution">
    <text evidence="2">The sequence shown here is derived from an EMBL/GenBank/DDBJ whole genome shotgun (WGS) entry which is preliminary data.</text>
</comment>
<dbReference type="AlphaFoldDB" id="A0A5C8ICM6"/>
<dbReference type="Gene3D" id="3.90.550.10">
    <property type="entry name" value="Spore Coat Polysaccharide Biosynthesis Protein SpsA, Chain A"/>
    <property type="match status" value="1"/>
</dbReference>
<dbReference type="GO" id="GO:0016758">
    <property type="term" value="F:hexosyltransferase activity"/>
    <property type="evidence" value="ECO:0007669"/>
    <property type="project" value="UniProtKB-ARBA"/>
</dbReference>
<dbReference type="Proteomes" id="UP000321926">
    <property type="component" value="Unassembled WGS sequence"/>
</dbReference>
<organism evidence="2 3">
    <name type="scientific">Pontibacter qinzhouensis</name>
    <dbReference type="NCBI Taxonomy" id="2603253"/>
    <lineage>
        <taxon>Bacteria</taxon>
        <taxon>Pseudomonadati</taxon>
        <taxon>Bacteroidota</taxon>
        <taxon>Cytophagia</taxon>
        <taxon>Cytophagales</taxon>
        <taxon>Hymenobacteraceae</taxon>
        <taxon>Pontibacter</taxon>
    </lineage>
</organism>
<dbReference type="Pfam" id="PF00535">
    <property type="entry name" value="Glycos_transf_2"/>
    <property type="match status" value="1"/>
</dbReference>
<dbReference type="EMBL" id="VRTY01000202">
    <property type="protein sequence ID" value="TXK18386.1"/>
    <property type="molecule type" value="Genomic_DNA"/>
</dbReference>
<evidence type="ECO:0000313" key="3">
    <source>
        <dbReference type="Proteomes" id="UP000321926"/>
    </source>
</evidence>